<protein>
    <submittedName>
        <fullName evidence="2">Uncharacterized protein</fullName>
    </submittedName>
</protein>
<organism evidence="2 3">
    <name type="scientific">Dipteronia dyeriana</name>
    <dbReference type="NCBI Taxonomy" id="168575"/>
    <lineage>
        <taxon>Eukaryota</taxon>
        <taxon>Viridiplantae</taxon>
        <taxon>Streptophyta</taxon>
        <taxon>Embryophyta</taxon>
        <taxon>Tracheophyta</taxon>
        <taxon>Spermatophyta</taxon>
        <taxon>Magnoliopsida</taxon>
        <taxon>eudicotyledons</taxon>
        <taxon>Gunneridae</taxon>
        <taxon>Pentapetalae</taxon>
        <taxon>rosids</taxon>
        <taxon>malvids</taxon>
        <taxon>Sapindales</taxon>
        <taxon>Sapindaceae</taxon>
        <taxon>Hippocastanoideae</taxon>
        <taxon>Acereae</taxon>
        <taxon>Dipteronia</taxon>
    </lineage>
</organism>
<evidence type="ECO:0000313" key="3">
    <source>
        <dbReference type="Proteomes" id="UP001280121"/>
    </source>
</evidence>
<accession>A0AAD9TU52</accession>
<evidence type="ECO:0000313" key="2">
    <source>
        <dbReference type="EMBL" id="KAK2642309.1"/>
    </source>
</evidence>
<comment type="caution">
    <text evidence="2">The sequence shown here is derived from an EMBL/GenBank/DDBJ whole genome shotgun (WGS) entry which is preliminary data.</text>
</comment>
<proteinExistence type="predicted"/>
<reference evidence="2" key="1">
    <citation type="journal article" date="2023" name="Plant J.">
        <title>Genome sequences and population genomics provide insights into the demographic history, inbreeding, and mutation load of two 'living fossil' tree species of Dipteronia.</title>
        <authorList>
            <person name="Feng Y."/>
            <person name="Comes H.P."/>
            <person name="Chen J."/>
            <person name="Zhu S."/>
            <person name="Lu R."/>
            <person name="Zhang X."/>
            <person name="Li P."/>
            <person name="Qiu J."/>
            <person name="Olsen K.M."/>
            <person name="Qiu Y."/>
        </authorList>
    </citation>
    <scope>NUCLEOTIDE SEQUENCE</scope>
    <source>
        <strain evidence="2">KIB01</strain>
    </source>
</reference>
<name>A0AAD9TU52_9ROSI</name>
<keyword evidence="3" id="KW-1185">Reference proteome</keyword>
<evidence type="ECO:0000256" key="1">
    <source>
        <dbReference type="SAM" id="MobiDB-lite"/>
    </source>
</evidence>
<dbReference type="EMBL" id="JANJYI010000007">
    <property type="protein sequence ID" value="KAK2642309.1"/>
    <property type="molecule type" value="Genomic_DNA"/>
</dbReference>
<feature type="region of interest" description="Disordered" evidence="1">
    <location>
        <begin position="45"/>
        <end position="81"/>
    </location>
</feature>
<dbReference type="Proteomes" id="UP001280121">
    <property type="component" value="Unassembled WGS sequence"/>
</dbReference>
<gene>
    <name evidence="2" type="ORF">Ddye_024072</name>
</gene>
<feature type="compositionally biased region" description="Basic and acidic residues" evidence="1">
    <location>
        <begin position="60"/>
        <end position="73"/>
    </location>
</feature>
<sequence length="163" mass="19137">MSHDKSKDLSDDAPETVDLNILYKVIQKSMERMEIKFGEVHDRIDKMESSSQREQPFKAPKVDRRERNPPRNDYEDDYGIDLEEDDRMSNVSAGRFRLGMGVRGVRYGNIRDRFGNIGDSIMVKIRGQILLRRGGMMRIKKHHQRIHIPIGTIIRRQEDQRSI</sequence>
<dbReference type="AlphaFoldDB" id="A0AAD9TU52"/>